<evidence type="ECO:0000313" key="3">
    <source>
        <dbReference type="Proteomes" id="UP000093355"/>
    </source>
</evidence>
<comment type="caution">
    <text evidence="2">The sequence shown here is derived from an EMBL/GenBank/DDBJ whole genome shotgun (WGS) entry which is preliminary data.</text>
</comment>
<dbReference type="Pfam" id="PF00535">
    <property type="entry name" value="Glycos_transf_2"/>
    <property type="match status" value="1"/>
</dbReference>
<keyword evidence="3" id="KW-1185">Reference proteome</keyword>
<feature type="domain" description="Glycosyltransferase 2-like" evidence="1">
    <location>
        <begin position="22"/>
        <end position="145"/>
    </location>
</feature>
<organism evidence="2 3">
    <name type="scientific">Microbacterium sediminis</name>
    <dbReference type="NCBI Taxonomy" id="904291"/>
    <lineage>
        <taxon>Bacteria</taxon>
        <taxon>Bacillati</taxon>
        <taxon>Actinomycetota</taxon>
        <taxon>Actinomycetes</taxon>
        <taxon>Micrococcales</taxon>
        <taxon>Microbacteriaceae</taxon>
        <taxon>Microbacterium</taxon>
    </lineage>
</organism>
<dbReference type="EMBL" id="LXMD01000012">
    <property type="protein sequence ID" value="OCG75771.1"/>
    <property type="molecule type" value="Genomic_DNA"/>
</dbReference>
<evidence type="ECO:0000259" key="1">
    <source>
        <dbReference type="Pfam" id="PF00535"/>
    </source>
</evidence>
<dbReference type="AlphaFoldDB" id="A0A1B9NGN2"/>
<sequence>MGPARGRAPRDGGGAAMTGPVVVVPAHDEEAVIGRALDALRDGSLAQIVVVANGCRDRTAQIAREAGRAVTVIELPVGSKIAALNAGLRAARGAPVAVVDADVMVSGRTLRALAQRMAAAGAGVAAPRLEVIPSRSWWVRQYDRIWALTDYRSADHVGSGVYMLSERGLRRLGSFPDLIADDLYVRQLFAPRERLSARDLVFRVRAPATLAAVVRRNTRIAAGNRELALRFPGLAAPGGGAGARALLRRVWRRPALWPGFLVYAGVYVIAHRRAAALLRGRRPIAWSRDESTRVVTG</sequence>
<evidence type="ECO:0000313" key="2">
    <source>
        <dbReference type="EMBL" id="OCG75771.1"/>
    </source>
</evidence>
<name>A0A1B9NGN2_9MICO</name>
<dbReference type="Gene3D" id="3.90.550.10">
    <property type="entry name" value="Spore Coat Polysaccharide Biosynthesis Protein SpsA, Chain A"/>
    <property type="match status" value="1"/>
</dbReference>
<dbReference type="PANTHER" id="PTHR43646:SF3">
    <property type="entry name" value="SLR1566 PROTEIN"/>
    <property type="match status" value="1"/>
</dbReference>
<gene>
    <name evidence="2" type="ORF">A7J15_01615</name>
</gene>
<dbReference type="PANTHER" id="PTHR43646">
    <property type="entry name" value="GLYCOSYLTRANSFERASE"/>
    <property type="match status" value="1"/>
</dbReference>
<dbReference type="STRING" id="904291.A7J15_01615"/>
<dbReference type="InterPro" id="IPR029044">
    <property type="entry name" value="Nucleotide-diphossugar_trans"/>
</dbReference>
<dbReference type="SUPFAM" id="SSF53448">
    <property type="entry name" value="Nucleotide-diphospho-sugar transferases"/>
    <property type="match status" value="1"/>
</dbReference>
<reference evidence="2 3" key="1">
    <citation type="submission" date="2016-05" db="EMBL/GenBank/DDBJ databases">
        <authorList>
            <person name="Lavstsen T."/>
            <person name="Jespersen J.S."/>
        </authorList>
    </citation>
    <scope>NUCLEOTIDE SEQUENCE [LARGE SCALE GENOMIC DNA]</scope>
    <source>
        <strain evidence="2 3">YLB-01</strain>
    </source>
</reference>
<proteinExistence type="predicted"/>
<dbReference type="Proteomes" id="UP000093355">
    <property type="component" value="Unassembled WGS sequence"/>
</dbReference>
<accession>A0A1B9NGN2</accession>
<dbReference type="InterPro" id="IPR001173">
    <property type="entry name" value="Glyco_trans_2-like"/>
</dbReference>
<protein>
    <recommendedName>
        <fullName evidence="1">Glycosyltransferase 2-like domain-containing protein</fullName>
    </recommendedName>
</protein>